<dbReference type="RefSeq" id="XP_028880580.1">
    <property type="nucleotide sequence ID" value="XM_029027997.1"/>
</dbReference>
<accession>A0A1X0NP88</accession>
<dbReference type="PANTHER" id="PTHR12941">
    <property type="entry name" value="ER MEMBRANE PROTEIN COMPLEX"/>
    <property type="match status" value="1"/>
</dbReference>
<dbReference type="AlphaFoldDB" id="A0A1X0NP88"/>
<proteinExistence type="predicted"/>
<feature type="region of interest" description="Disordered" evidence="1">
    <location>
        <begin position="43"/>
        <end position="91"/>
    </location>
</feature>
<evidence type="ECO:0000256" key="1">
    <source>
        <dbReference type="SAM" id="MobiDB-lite"/>
    </source>
</evidence>
<dbReference type="Pfam" id="PF03665">
    <property type="entry name" value="UPF0172"/>
    <property type="match status" value="1"/>
</dbReference>
<dbReference type="GeneID" id="39987777"/>
<dbReference type="CDD" id="cd08060">
    <property type="entry name" value="MPN_UPF0172"/>
    <property type="match status" value="1"/>
</dbReference>
<dbReference type="STRING" id="67003.A0A1X0NP88"/>
<dbReference type="PANTHER" id="PTHR12941:SF10">
    <property type="entry name" value="ER MEMBRANE PROTEIN COMPLEX SUBUNIT 8_9 HOMOLOG"/>
    <property type="match status" value="1"/>
</dbReference>
<dbReference type="Proteomes" id="UP000192257">
    <property type="component" value="Unassembled WGS sequence"/>
</dbReference>
<dbReference type="GO" id="GO:0072546">
    <property type="term" value="C:EMC complex"/>
    <property type="evidence" value="ECO:0007669"/>
    <property type="project" value="InterPro"/>
</dbReference>
<gene>
    <name evidence="2" type="ORF">TM35_000271040</name>
</gene>
<sequence length="266" mass="28940">MSSSSFPSVVTSVEAYVKTLLHCQKYPTQTVSGFLIGKRITDSSNNTSTTNNNSNSVSNNNNNNINNNNNNNNNNSSNNISTNNINSSSNDAAAPATDSVFVVDAVPLFHTIAMTNPHPMFDVAYAQVSSYARTKGLVLLGYYIANELPGDSRLSPLTEKILRTLQEKVSVGHYPLLWTIVGSHPTAGVDVRVSYYAKGSEHAPASMLTFGRWNSDTLSCEATESSTAALEVFGNAMDAFKQFQLIDFEDHLENVQLNYLEQAVPV</sequence>
<dbReference type="InterPro" id="IPR005366">
    <property type="entry name" value="EMC8/9"/>
</dbReference>
<dbReference type="VEuPathDB" id="TriTrypDB:TM35_000271040"/>
<evidence type="ECO:0008006" key="4">
    <source>
        <dbReference type="Google" id="ProtNLM"/>
    </source>
</evidence>
<dbReference type="EMBL" id="NBCO01000027">
    <property type="protein sequence ID" value="ORC86514.1"/>
    <property type="molecule type" value="Genomic_DNA"/>
</dbReference>
<dbReference type="OrthoDB" id="194468at2759"/>
<keyword evidence="3" id="KW-1185">Reference proteome</keyword>
<evidence type="ECO:0000313" key="3">
    <source>
        <dbReference type="Proteomes" id="UP000192257"/>
    </source>
</evidence>
<evidence type="ECO:0000313" key="2">
    <source>
        <dbReference type="EMBL" id="ORC86514.1"/>
    </source>
</evidence>
<protein>
    <recommendedName>
        <fullName evidence="4">MPN domain-containing protein</fullName>
    </recommendedName>
</protein>
<reference evidence="2 3" key="1">
    <citation type="submission" date="2017-03" db="EMBL/GenBank/DDBJ databases">
        <title>An alternative strategy for trypanosome survival in the mammalian bloodstream revealed through genome and transcriptome analysis of the ubiquitous bovine parasite Trypanosoma (Megatrypanum) theileri.</title>
        <authorList>
            <person name="Kelly S."/>
            <person name="Ivens A."/>
            <person name="Mott A."/>
            <person name="O'Neill E."/>
            <person name="Emms D."/>
            <person name="Macleod O."/>
            <person name="Voorheis P."/>
            <person name="Matthews J."/>
            <person name="Matthews K."/>
            <person name="Carrington M."/>
        </authorList>
    </citation>
    <scope>NUCLEOTIDE SEQUENCE [LARGE SCALE GENOMIC DNA]</scope>
    <source>
        <strain evidence="2">Edinburgh</strain>
    </source>
</reference>
<organism evidence="2 3">
    <name type="scientific">Trypanosoma theileri</name>
    <dbReference type="NCBI Taxonomy" id="67003"/>
    <lineage>
        <taxon>Eukaryota</taxon>
        <taxon>Discoba</taxon>
        <taxon>Euglenozoa</taxon>
        <taxon>Kinetoplastea</taxon>
        <taxon>Metakinetoplastina</taxon>
        <taxon>Trypanosomatida</taxon>
        <taxon>Trypanosomatidae</taxon>
        <taxon>Trypanosoma</taxon>
    </lineage>
</organism>
<comment type="caution">
    <text evidence="2">The sequence shown here is derived from an EMBL/GenBank/DDBJ whole genome shotgun (WGS) entry which is preliminary data.</text>
</comment>
<feature type="compositionally biased region" description="Low complexity" evidence="1">
    <location>
        <begin position="43"/>
        <end position="90"/>
    </location>
</feature>
<name>A0A1X0NP88_9TRYP</name>